<dbReference type="STRING" id="520762.AN619_03760"/>
<sequence>MYREKMRPVNSEELYLRKIAKTGRNKIMSLLNFSLNISHFHIDIQVKKDEEKRKEKMRRLVEHEQRLNEVLEERNKFEYALMRINMQ</sequence>
<dbReference type="Proteomes" id="UP000070456">
    <property type="component" value="Unassembled WGS sequence"/>
</dbReference>
<comment type="caution">
    <text evidence="2">The sequence shown here is derived from an EMBL/GenBank/DDBJ whole genome shotgun (WGS) entry which is preliminary data.</text>
</comment>
<name>A0A140LB49_9FIRM</name>
<accession>A0A140LB49</accession>
<dbReference type="AlphaFoldDB" id="A0A140LB49"/>
<organism evidence="2 3">
    <name type="scientific">Thermotalea metallivorans</name>
    <dbReference type="NCBI Taxonomy" id="520762"/>
    <lineage>
        <taxon>Bacteria</taxon>
        <taxon>Bacillati</taxon>
        <taxon>Bacillota</taxon>
        <taxon>Clostridia</taxon>
        <taxon>Peptostreptococcales</taxon>
        <taxon>Thermotaleaceae</taxon>
        <taxon>Thermotalea</taxon>
    </lineage>
</organism>
<evidence type="ECO:0000313" key="2">
    <source>
        <dbReference type="EMBL" id="KXG77774.1"/>
    </source>
</evidence>
<evidence type="ECO:0000256" key="1">
    <source>
        <dbReference type="SAM" id="Coils"/>
    </source>
</evidence>
<keyword evidence="3" id="KW-1185">Reference proteome</keyword>
<proteinExistence type="predicted"/>
<dbReference type="EMBL" id="LOEE01000010">
    <property type="protein sequence ID" value="KXG77774.1"/>
    <property type="molecule type" value="Genomic_DNA"/>
</dbReference>
<gene>
    <name evidence="2" type="ORF">AN619_03760</name>
</gene>
<evidence type="ECO:0000313" key="3">
    <source>
        <dbReference type="Proteomes" id="UP000070456"/>
    </source>
</evidence>
<feature type="coiled-coil region" evidence="1">
    <location>
        <begin position="46"/>
        <end position="80"/>
    </location>
</feature>
<reference evidence="2 3" key="1">
    <citation type="submission" date="2015-12" db="EMBL/GenBank/DDBJ databases">
        <title>Draft genome sequence of the thermoanaerobe Thermotalea metallivorans, an isolate from the runoff channel of the Great Artesian Basin, Australia.</title>
        <authorList>
            <person name="Patel B.K."/>
        </authorList>
    </citation>
    <scope>NUCLEOTIDE SEQUENCE [LARGE SCALE GENOMIC DNA]</scope>
    <source>
        <strain evidence="2 3">B2-1</strain>
    </source>
</reference>
<protein>
    <submittedName>
        <fullName evidence="2">Uncharacterized protein</fullName>
    </submittedName>
</protein>
<keyword evidence="1" id="KW-0175">Coiled coil</keyword>